<gene>
    <name evidence="2" type="ORF">FNJ87_01605</name>
</gene>
<keyword evidence="1" id="KW-1133">Transmembrane helix</keyword>
<evidence type="ECO:0000313" key="2">
    <source>
        <dbReference type="EMBL" id="MBF4983086.1"/>
    </source>
</evidence>
<dbReference type="Proteomes" id="UP001194729">
    <property type="component" value="Unassembled WGS sequence"/>
</dbReference>
<dbReference type="Pfam" id="PF10990">
    <property type="entry name" value="DUF2809"/>
    <property type="match status" value="1"/>
</dbReference>
<evidence type="ECO:0000313" key="3">
    <source>
        <dbReference type="Proteomes" id="UP001194729"/>
    </source>
</evidence>
<sequence length="126" mass="14563">MKPRSKIQYGILAVILFIIEVIIALYINDSFIRPFLGDVLVIGLIYCTVMAISSYRVITVAIGTLIFSYLVETAQYFQIIEVLGLQEFRWARVIIGTSFSWWDIVCYSIGFIIILFIEKKKILLRE</sequence>
<keyword evidence="3" id="KW-1185">Reference proteome</keyword>
<dbReference type="InterPro" id="IPR021257">
    <property type="entry name" value="DUF2809"/>
</dbReference>
<feature type="transmembrane region" description="Helical" evidence="1">
    <location>
        <begin position="6"/>
        <end position="27"/>
    </location>
</feature>
<comment type="caution">
    <text evidence="2">The sequence shown here is derived from an EMBL/GenBank/DDBJ whole genome shotgun (WGS) entry which is preliminary data.</text>
</comment>
<reference evidence="2 3" key="1">
    <citation type="submission" date="2020-11" db="EMBL/GenBank/DDBJ databases">
        <title>P. mediterranea TC4 genome.</title>
        <authorList>
            <person name="Molmeret M."/>
        </authorList>
    </citation>
    <scope>NUCLEOTIDE SEQUENCE [LARGE SCALE GENOMIC DNA]</scope>
    <source>
        <strain evidence="2 3">TC4</strain>
    </source>
</reference>
<protein>
    <submittedName>
        <fullName evidence="2">DUF2809 domain-containing protein</fullName>
    </submittedName>
</protein>
<keyword evidence="1" id="KW-0472">Membrane</keyword>
<feature type="transmembrane region" description="Helical" evidence="1">
    <location>
        <begin position="90"/>
        <end position="117"/>
    </location>
</feature>
<proteinExistence type="predicted"/>
<feature type="transmembrane region" description="Helical" evidence="1">
    <location>
        <begin position="39"/>
        <end position="70"/>
    </location>
</feature>
<accession>A0ABS0A128</accession>
<name>A0ABS0A128_9FLAO</name>
<keyword evidence="1" id="KW-0812">Transmembrane</keyword>
<dbReference type="EMBL" id="JADKYU010000083">
    <property type="protein sequence ID" value="MBF4983086.1"/>
    <property type="molecule type" value="Genomic_DNA"/>
</dbReference>
<organism evidence="2 3">
    <name type="scientific">Nonlabens mediterrranea</name>
    <dbReference type="NCBI Taxonomy" id="1419947"/>
    <lineage>
        <taxon>Bacteria</taxon>
        <taxon>Pseudomonadati</taxon>
        <taxon>Bacteroidota</taxon>
        <taxon>Flavobacteriia</taxon>
        <taxon>Flavobacteriales</taxon>
        <taxon>Flavobacteriaceae</taxon>
        <taxon>Nonlabens</taxon>
    </lineage>
</organism>
<evidence type="ECO:0000256" key="1">
    <source>
        <dbReference type="SAM" id="Phobius"/>
    </source>
</evidence>